<keyword evidence="1" id="KW-0472">Membrane</keyword>
<evidence type="ECO:0000313" key="3">
    <source>
        <dbReference type="Proteomes" id="UP001253463"/>
    </source>
</evidence>
<sequence>MAQLVISPDDLATIIEAAYFYNVTSVIAGLLIYDVLSSCFRFWLLQYKRRQRKQKERTLSS</sequence>
<keyword evidence="1" id="KW-0812">Transmembrane</keyword>
<keyword evidence="1" id="KW-1133">Transmembrane helix</keyword>
<gene>
    <name evidence="2" type="ORF">RZY48_001451</name>
</gene>
<organism evidence="2 3">
    <name type="scientific">Vibrio navarrensis</name>
    <dbReference type="NCBI Taxonomy" id="29495"/>
    <lineage>
        <taxon>Bacteria</taxon>
        <taxon>Pseudomonadati</taxon>
        <taxon>Pseudomonadota</taxon>
        <taxon>Gammaproteobacteria</taxon>
        <taxon>Vibrionales</taxon>
        <taxon>Vibrionaceae</taxon>
        <taxon>Vibrio</taxon>
    </lineage>
</organism>
<dbReference type="EMBL" id="ABNSCA010000003">
    <property type="protein sequence ID" value="ELN6932070.1"/>
    <property type="molecule type" value="Genomic_DNA"/>
</dbReference>
<proteinExistence type="predicted"/>
<protein>
    <submittedName>
        <fullName evidence="2">Uncharacterized protein</fullName>
    </submittedName>
</protein>
<comment type="caution">
    <text evidence="2">The sequence shown here is derived from an EMBL/GenBank/DDBJ whole genome shotgun (WGS) entry which is preliminary data.</text>
</comment>
<dbReference type="AlphaFoldDB" id="A0AAI9CTG9"/>
<feature type="transmembrane region" description="Helical" evidence="1">
    <location>
        <begin position="20"/>
        <end position="44"/>
    </location>
</feature>
<dbReference type="Proteomes" id="UP001253463">
    <property type="component" value="Unassembled WGS sequence"/>
</dbReference>
<evidence type="ECO:0000313" key="2">
    <source>
        <dbReference type="EMBL" id="ELN6932070.1"/>
    </source>
</evidence>
<reference evidence="2" key="1">
    <citation type="submission" date="2023-10" db="EMBL/GenBank/DDBJ databases">
        <authorList>
            <consortium name="PulseNet: The National Subtyping Network for Foodborne Disease Surveillance"/>
        </authorList>
    </citation>
    <scope>NUCLEOTIDE SEQUENCE</scope>
    <source>
        <strain evidence="2">PNUSAV004886</strain>
    </source>
</reference>
<name>A0AAI9CTG9_9VIBR</name>
<accession>A0AAI9CTG9</accession>
<evidence type="ECO:0000256" key="1">
    <source>
        <dbReference type="SAM" id="Phobius"/>
    </source>
</evidence>